<dbReference type="InterPro" id="IPR008538">
    <property type="entry name" value="Uma2"/>
</dbReference>
<dbReference type="OrthoDB" id="449656at2"/>
<evidence type="ECO:0000313" key="2">
    <source>
        <dbReference type="EMBL" id="AGY57485.1"/>
    </source>
</evidence>
<feature type="domain" description="Putative restriction endonuclease" evidence="1">
    <location>
        <begin position="27"/>
        <end position="174"/>
    </location>
</feature>
<sequence length="212" mass="23202">MKTPAFLESTWVQADWDRFLVLANDPALQQAKCYYNCGWMRFEMSPVGPAHAAANSLIAQIISLYAYTHSIGLVSYINVSLRRPGLQEAQPDLAYYLSEQSPLPDWSNSPIDLRTTAVPALVVEVSATTLQDDLAAKRQLYGRLGVREYWVVDTAGKQVLLFAAVGDGGILQAQEESAVLPGLTSDLLAQALRLGTDEGDTAAIRFILEREG</sequence>
<reference evidence="2 3" key="1">
    <citation type="journal article" date="2013" name="PLoS ONE">
        <title>Cultivation and Complete Genome Sequencing of Gloeobacter kilaueensis sp. nov., from a Lava Cave in Kilauea Caldera, Hawai'i.</title>
        <authorList>
            <person name="Saw J.H."/>
            <person name="Schatz M."/>
            <person name="Brown M.V."/>
            <person name="Kunkel D.D."/>
            <person name="Foster J.S."/>
            <person name="Shick H."/>
            <person name="Christensen S."/>
            <person name="Hou S."/>
            <person name="Wan X."/>
            <person name="Donachie S.P."/>
        </authorList>
    </citation>
    <scope>NUCLEOTIDE SEQUENCE [LARGE SCALE GENOMIC DNA]</scope>
    <source>
        <strain evidence="3">JS</strain>
    </source>
</reference>
<dbReference type="PANTHER" id="PTHR35400:SF1">
    <property type="entry name" value="SLR1083 PROTEIN"/>
    <property type="match status" value="1"/>
</dbReference>
<dbReference type="AlphaFoldDB" id="U5QIJ9"/>
<dbReference type="Gene3D" id="3.90.1570.10">
    <property type="entry name" value="tt1808, chain A"/>
    <property type="match status" value="1"/>
</dbReference>
<dbReference type="PANTHER" id="PTHR35400">
    <property type="entry name" value="SLR1083 PROTEIN"/>
    <property type="match status" value="1"/>
</dbReference>
<dbReference type="EMBL" id="CP003587">
    <property type="protein sequence ID" value="AGY57485.1"/>
    <property type="molecule type" value="Genomic_DNA"/>
</dbReference>
<dbReference type="Proteomes" id="UP000017396">
    <property type="component" value="Chromosome"/>
</dbReference>
<dbReference type="SUPFAM" id="SSF52980">
    <property type="entry name" value="Restriction endonuclease-like"/>
    <property type="match status" value="1"/>
</dbReference>
<dbReference type="CDD" id="cd06260">
    <property type="entry name" value="DUF820-like"/>
    <property type="match status" value="1"/>
</dbReference>
<dbReference type="KEGG" id="glj:GKIL_1239"/>
<evidence type="ECO:0000313" key="3">
    <source>
        <dbReference type="Proteomes" id="UP000017396"/>
    </source>
</evidence>
<dbReference type="InterPro" id="IPR012296">
    <property type="entry name" value="Nuclease_put_TT1808"/>
</dbReference>
<organism evidence="2 3">
    <name type="scientific">Gloeobacter kilaueensis (strain ATCC BAA-2537 / CCAP 1431/1 / ULC 316 / JS1)</name>
    <dbReference type="NCBI Taxonomy" id="1183438"/>
    <lineage>
        <taxon>Bacteria</taxon>
        <taxon>Bacillati</taxon>
        <taxon>Cyanobacteriota</taxon>
        <taxon>Cyanophyceae</taxon>
        <taxon>Gloeobacterales</taxon>
        <taxon>Gloeobacteraceae</taxon>
        <taxon>Gloeobacter</taxon>
    </lineage>
</organism>
<protein>
    <recommendedName>
        <fullName evidence="1">Putative restriction endonuclease domain-containing protein</fullName>
    </recommendedName>
</protein>
<dbReference type="eggNOG" id="COG4636">
    <property type="taxonomic scope" value="Bacteria"/>
</dbReference>
<dbReference type="HOGENOM" id="CLU_112364_0_0_3"/>
<gene>
    <name evidence="2" type="ORF">GKIL_1239</name>
</gene>
<dbReference type="RefSeq" id="WP_023172575.1">
    <property type="nucleotide sequence ID" value="NC_022600.1"/>
</dbReference>
<dbReference type="STRING" id="1183438.GKIL_1239"/>
<dbReference type="InterPro" id="IPR011335">
    <property type="entry name" value="Restrct_endonuc-II-like"/>
</dbReference>
<evidence type="ECO:0000259" key="1">
    <source>
        <dbReference type="Pfam" id="PF05685"/>
    </source>
</evidence>
<keyword evidence="3" id="KW-1185">Reference proteome</keyword>
<proteinExistence type="predicted"/>
<dbReference type="Pfam" id="PF05685">
    <property type="entry name" value="Uma2"/>
    <property type="match status" value="1"/>
</dbReference>
<accession>U5QIJ9</accession>
<name>U5QIJ9_GLOK1</name>